<keyword evidence="1" id="KW-0812">Transmembrane</keyword>
<organism evidence="2 3">
    <name type="scientific">Methylococcus capsulatus</name>
    <dbReference type="NCBI Taxonomy" id="414"/>
    <lineage>
        <taxon>Bacteria</taxon>
        <taxon>Pseudomonadati</taxon>
        <taxon>Pseudomonadota</taxon>
        <taxon>Gammaproteobacteria</taxon>
        <taxon>Methylococcales</taxon>
        <taxon>Methylococcaceae</taxon>
        <taxon>Methylococcus</taxon>
    </lineage>
</organism>
<accession>A0AA35UF37</accession>
<proteinExistence type="predicted"/>
<gene>
    <name evidence="2" type="ORF">MCNOR_2671</name>
</gene>
<feature type="transmembrane region" description="Helical" evidence="1">
    <location>
        <begin position="22"/>
        <end position="40"/>
    </location>
</feature>
<keyword evidence="1" id="KW-0472">Membrane</keyword>
<evidence type="ECO:0000313" key="2">
    <source>
        <dbReference type="EMBL" id="CAI8860456.1"/>
    </source>
</evidence>
<name>A0AA35UF37_METCP</name>
<dbReference type="Proteomes" id="UP001158598">
    <property type="component" value="Chromosome"/>
</dbReference>
<dbReference type="EMBL" id="OX458332">
    <property type="protein sequence ID" value="CAI8860456.1"/>
    <property type="molecule type" value="Genomic_DNA"/>
</dbReference>
<dbReference type="AlphaFoldDB" id="A0AA35UF37"/>
<protein>
    <submittedName>
        <fullName evidence="2">Uncharacterized protein</fullName>
    </submittedName>
</protein>
<evidence type="ECO:0000256" key="1">
    <source>
        <dbReference type="SAM" id="Phobius"/>
    </source>
</evidence>
<feature type="transmembrane region" description="Helical" evidence="1">
    <location>
        <begin position="106"/>
        <end position="129"/>
    </location>
</feature>
<keyword evidence="1" id="KW-1133">Transmembrane helix</keyword>
<sequence length="154" mass="17305">MQAGLGDCPIVLNLFRYRRRRCWIGFLALTLIALQVSSLLRVSCNGRVTPEEHPVSLDCAGQSSHMHEGGGHRVPVLLDCAAHPCINAFSGSDDDAVLKKENQPELVIWIAMAILQTLISVALLEICSYSRRSRDFRLREREIPLIYRFCSLLN</sequence>
<evidence type="ECO:0000313" key="3">
    <source>
        <dbReference type="Proteomes" id="UP001158598"/>
    </source>
</evidence>
<reference evidence="2" key="1">
    <citation type="submission" date="2023-03" db="EMBL/GenBank/DDBJ databases">
        <authorList>
            <person name="Pearce D."/>
        </authorList>
    </citation>
    <scope>NUCLEOTIDE SEQUENCE</scope>
    <source>
        <strain evidence="2">Mc</strain>
    </source>
</reference>